<name>A0A0B7BJL2_9EUPU</name>
<keyword evidence="1" id="KW-1133">Transmembrane helix</keyword>
<dbReference type="EMBL" id="HACG01046684">
    <property type="protein sequence ID" value="CEK93549.1"/>
    <property type="molecule type" value="Transcribed_RNA"/>
</dbReference>
<dbReference type="AlphaFoldDB" id="A0A0B7BJL2"/>
<dbReference type="EMBL" id="HACG01046686">
    <property type="protein sequence ID" value="CEK93551.1"/>
    <property type="molecule type" value="Transcribed_RNA"/>
</dbReference>
<evidence type="ECO:0000313" key="2">
    <source>
        <dbReference type="EMBL" id="CEK93549.1"/>
    </source>
</evidence>
<keyword evidence="1" id="KW-0472">Membrane</keyword>
<sequence length="60" mass="6795">MLLNHCQLVPVEPLFTEQVLQQEESKLSVQTLLISLTITLSILLSLNQIYTAPKTIQMID</sequence>
<organism evidence="2">
    <name type="scientific">Arion vulgaris</name>
    <dbReference type="NCBI Taxonomy" id="1028688"/>
    <lineage>
        <taxon>Eukaryota</taxon>
        <taxon>Metazoa</taxon>
        <taxon>Spiralia</taxon>
        <taxon>Lophotrochozoa</taxon>
        <taxon>Mollusca</taxon>
        <taxon>Gastropoda</taxon>
        <taxon>Heterobranchia</taxon>
        <taxon>Euthyneura</taxon>
        <taxon>Panpulmonata</taxon>
        <taxon>Eupulmonata</taxon>
        <taxon>Stylommatophora</taxon>
        <taxon>Helicina</taxon>
        <taxon>Arionoidea</taxon>
        <taxon>Arionidae</taxon>
        <taxon>Arion</taxon>
    </lineage>
</organism>
<reference evidence="2" key="1">
    <citation type="submission" date="2014-12" db="EMBL/GenBank/DDBJ databases">
        <title>Insight into the proteome of Arion vulgaris.</title>
        <authorList>
            <person name="Aradska J."/>
            <person name="Bulat T."/>
            <person name="Smidak R."/>
            <person name="Sarate P."/>
            <person name="Gangsoo J."/>
            <person name="Sialana F."/>
            <person name="Bilban M."/>
            <person name="Lubec G."/>
        </authorList>
    </citation>
    <scope>NUCLEOTIDE SEQUENCE</scope>
    <source>
        <tissue evidence="2">Skin</tissue>
    </source>
</reference>
<feature type="transmembrane region" description="Helical" evidence="1">
    <location>
        <begin position="27"/>
        <end position="46"/>
    </location>
</feature>
<keyword evidence="1" id="KW-0812">Transmembrane</keyword>
<evidence type="ECO:0000256" key="1">
    <source>
        <dbReference type="SAM" id="Phobius"/>
    </source>
</evidence>
<proteinExistence type="predicted"/>
<accession>A0A0B7BJL2</accession>
<evidence type="ECO:0000313" key="3">
    <source>
        <dbReference type="EMBL" id="CEK93551.1"/>
    </source>
</evidence>
<gene>
    <name evidence="2" type="primary">ORF195892</name>
    <name evidence="3" type="synonym">ORF195927</name>
</gene>
<protein>
    <submittedName>
        <fullName evidence="2">Uncharacterized protein</fullName>
    </submittedName>
</protein>